<reference evidence="2 3" key="1">
    <citation type="submission" date="2024-05" db="EMBL/GenBank/DDBJ databases">
        <title>Roseateles sp. DJS-2-20 16S ribosomal RNA gene Genome sequencing and assembly.</title>
        <authorList>
            <person name="Woo H."/>
        </authorList>
    </citation>
    <scope>NUCLEOTIDE SEQUENCE [LARGE SCALE GENOMIC DNA]</scope>
    <source>
        <strain evidence="2 3">DJS-2-20</strain>
    </source>
</reference>
<evidence type="ECO:0000313" key="3">
    <source>
        <dbReference type="Proteomes" id="UP001495147"/>
    </source>
</evidence>
<evidence type="ECO:0000256" key="1">
    <source>
        <dbReference type="SAM" id="SignalP"/>
    </source>
</evidence>
<keyword evidence="1" id="KW-0732">Signal</keyword>
<comment type="caution">
    <text evidence="2">The sequence shown here is derived from an EMBL/GenBank/DDBJ whole genome shotgun (WGS) entry which is preliminary data.</text>
</comment>
<feature type="chain" id="PRO_5045846096" evidence="1">
    <location>
        <begin position="25"/>
        <end position="162"/>
    </location>
</feature>
<dbReference type="PROSITE" id="PS51257">
    <property type="entry name" value="PROKAR_LIPOPROTEIN"/>
    <property type="match status" value="1"/>
</dbReference>
<protein>
    <submittedName>
        <fullName evidence="2">Uncharacterized protein</fullName>
    </submittedName>
</protein>
<name>A0ABV0FZV9_9BURK</name>
<accession>A0ABV0FZV9</accession>
<sequence length="162" mass="16635">MRTALTLLAALALASCSTTGQDKAATTTANAVATPLTDLNLVQANIPELLQQAAHQPYALPADRSCEALAAAVTQLDEVLGPDLDTPSPDARGLLDRAGDEAGDAAAGALKRTAEGVIPFRGWIRKLTGAERYSRRVAVAITAGGVRRGFLKGLKVSQGCGG</sequence>
<feature type="signal peptide" evidence="1">
    <location>
        <begin position="1"/>
        <end position="24"/>
    </location>
</feature>
<keyword evidence="3" id="KW-1185">Reference proteome</keyword>
<gene>
    <name evidence="2" type="ORF">ABDJ85_05555</name>
</gene>
<dbReference type="Proteomes" id="UP001495147">
    <property type="component" value="Unassembled WGS sequence"/>
</dbReference>
<organism evidence="2 3">
    <name type="scientific">Roseateles paludis</name>
    <dbReference type="NCBI Taxonomy" id="3145238"/>
    <lineage>
        <taxon>Bacteria</taxon>
        <taxon>Pseudomonadati</taxon>
        <taxon>Pseudomonadota</taxon>
        <taxon>Betaproteobacteria</taxon>
        <taxon>Burkholderiales</taxon>
        <taxon>Sphaerotilaceae</taxon>
        <taxon>Roseateles</taxon>
    </lineage>
</organism>
<evidence type="ECO:0000313" key="2">
    <source>
        <dbReference type="EMBL" id="MEO3690928.1"/>
    </source>
</evidence>
<proteinExistence type="predicted"/>
<dbReference type="RefSeq" id="WP_347703742.1">
    <property type="nucleotide sequence ID" value="NZ_JBDPZD010000001.1"/>
</dbReference>
<dbReference type="EMBL" id="JBDPZD010000001">
    <property type="protein sequence ID" value="MEO3690928.1"/>
    <property type="molecule type" value="Genomic_DNA"/>
</dbReference>